<dbReference type="RefSeq" id="WP_317164561.1">
    <property type="nucleotide sequence ID" value="NZ_JAAGWD010000001.1"/>
</dbReference>
<evidence type="ECO:0000256" key="4">
    <source>
        <dbReference type="ARBA" id="ARBA00022692"/>
    </source>
</evidence>
<dbReference type="AlphaFoldDB" id="A0A6B3LSV1"/>
<dbReference type="InterPro" id="IPR008969">
    <property type="entry name" value="CarboxyPept-like_regulatory"/>
</dbReference>
<name>A0A6B3LSV1_9BACT</name>
<evidence type="ECO:0000259" key="7">
    <source>
        <dbReference type="Pfam" id="PF07715"/>
    </source>
</evidence>
<evidence type="ECO:0000256" key="2">
    <source>
        <dbReference type="ARBA" id="ARBA00022448"/>
    </source>
</evidence>
<comment type="subcellular location">
    <subcellularLocation>
        <location evidence="1">Cell outer membrane</location>
        <topology evidence="1">Multi-pass membrane protein</topology>
    </subcellularLocation>
</comment>
<keyword evidence="9" id="KW-1185">Reference proteome</keyword>
<dbReference type="EMBL" id="JAAGWD010000001">
    <property type="protein sequence ID" value="NEM96540.1"/>
    <property type="molecule type" value="Genomic_DNA"/>
</dbReference>
<dbReference type="GO" id="GO:0044718">
    <property type="term" value="P:siderophore transmembrane transport"/>
    <property type="evidence" value="ECO:0007669"/>
    <property type="project" value="TreeGrafter"/>
</dbReference>
<comment type="caution">
    <text evidence="8">The sequence shown here is derived from an EMBL/GenBank/DDBJ whole genome shotgun (WGS) entry which is preliminary data.</text>
</comment>
<dbReference type="GO" id="GO:0015344">
    <property type="term" value="F:siderophore uptake transmembrane transporter activity"/>
    <property type="evidence" value="ECO:0007669"/>
    <property type="project" value="TreeGrafter"/>
</dbReference>
<keyword evidence="2" id="KW-0813">Transport</keyword>
<dbReference type="InterPro" id="IPR039426">
    <property type="entry name" value="TonB-dep_rcpt-like"/>
</dbReference>
<dbReference type="Gene3D" id="2.60.40.1120">
    <property type="entry name" value="Carboxypeptidase-like, regulatory domain"/>
    <property type="match status" value="1"/>
</dbReference>
<feature type="domain" description="TonB-dependent receptor plug" evidence="7">
    <location>
        <begin position="137"/>
        <end position="238"/>
    </location>
</feature>
<dbReference type="PANTHER" id="PTHR30069">
    <property type="entry name" value="TONB-DEPENDENT OUTER MEMBRANE RECEPTOR"/>
    <property type="match status" value="1"/>
</dbReference>
<dbReference type="SUPFAM" id="SSF49464">
    <property type="entry name" value="Carboxypeptidase regulatory domain-like"/>
    <property type="match status" value="1"/>
</dbReference>
<gene>
    <name evidence="8" type="ORF">GXP69_02425</name>
</gene>
<protein>
    <submittedName>
        <fullName evidence="8">TonB-dependent receptor</fullName>
    </submittedName>
</protein>
<reference evidence="8 9" key="1">
    <citation type="submission" date="2020-02" db="EMBL/GenBank/DDBJ databases">
        <authorList>
            <person name="Kim M.K."/>
        </authorList>
    </citation>
    <scope>NUCLEOTIDE SEQUENCE [LARGE SCALE GENOMIC DNA]</scope>
    <source>
        <strain evidence="8 9">BT327</strain>
    </source>
</reference>
<evidence type="ECO:0000256" key="5">
    <source>
        <dbReference type="ARBA" id="ARBA00023136"/>
    </source>
</evidence>
<dbReference type="Pfam" id="PF13715">
    <property type="entry name" value="CarbopepD_reg_2"/>
    <property type="match status" value="1"/>
</dbReference>
<dbReference type="Gene3D" id="2.170.130.10">
    <property type="entry name" value="TonB-dependent receptor, plug domain"/>
    <property type="match status" value="1"/>
</dbReference>
<sequence length="795" mass="88202">MFIDKNLQKLLLLPFLLFVQPLVAQQMLQPELRPEVKQDCGLTISGKVLDHDTRTALPGATIYIPQLDRAAIADAYGNYHFHHLCQGNYTLKVSFIGYTTETYSLRITTSTVRDLQLHSDAAMLRSIEVVSTKIIAESQSTEVLKGRQLQQTEGLALGRALEKLPGVSSLQTGPNVSKPVIHGLSGSRVLILNNGVRHEAQQWGDEHAPEIDALAATELKVVKGAAGVRYGSDAIAGTILVNPSPMPDTVGVSGNVSLIGNTNGRMGTIAGMVQGKLQHLPISWRLNSSIKKAGDSHTPDYILKNTGFEEQNLSAAVAYNREKFGAEAYYSLFHSKTGILTSAHVGARDDLLNAIERGRPEETGSFSYNIDRPYQDVSHHLLKLKGYYTTGDLGKLLFTYAFQQNAREEFDKDAPRHAPEAPELHLDLITHTTELVWEHELPSAVSGSLGVSTIWQNNTYEGRQFIPFYKNFTAGVFAEEKWRSGNLQLEAGARYDFKDLRVKNLDRYNTLSKPTYKFHNLSGSVGALLDVGYHFTFGTNLSYASRAPHPNELFADGIHHGTASFERGDPDLTSEHALNLSATLNYHTNPRLNGGISLFYNNIYNYIYLQPAREPMLTIKGNYLAYFYKQTDARFYGADLYLTYDLTSQLHLNTKAAIVKALNTETENTENSKYLPGIPADRISADLQYDFNDHTNSGLSDSFVSVGGLMVARQSRSDSFTDPNMPAPEGYFLLNAEAGTTLKIGRQPVILSVSGNNLLNTVYRDYQNRMRYFAAETARMLLIRINLPLVLKQAS</sequence>
<evidence type="ECO:0000313" key="9">
    <source>
        <dbReference type="Proteomes" id="UP000474777"/>
    </source>
</evidence>
<keyword evidence="6" id="KW-0998">Cell outer membrane</keyword>
<evidence type="ECO:0000313" key="8">
    <source>
        <dbReference type="EMBL" id="NEM96540.1"/>
    </source>
</evidence>
<dbReference type="InterPro" id="IPR037066">
    <property type="entry name" value="Plug_dom_sf"/>
</dbReference>
<accession>A0A6B3LSV1</accession>
<dbReference type="SUPFAM" id="SSF56935">
    <property type="entry name" value="Porins"/>
    <property type="match status" value="1"/>
</dbReference>
<dbReference type="Gene3D" id="2.40.170.20">
    <property type="entry name" value="TonB-dependent receptor, beta-barrel domain"/>
    <property type="match status" value="1"/>
</dbReference>
<evidence type="ECO:0000256" key="1">
    <source>
        <dbReference type="ARBA" id="ARBA00004571"/>
    </source>
</evidence>
<keyword evidence="5" id="KW-0472">Membrane</keyword>
<evidence type="ECO:0000256" key="3">
    <source>
        <dbReference type="ARBA" id="ARBA00022452"/>
    </source>
</evidence>
<keyword evidence="3" id="KW-1134">Transmembrane beta strand</keyword>
<keyword evidence="8" id="KW-0675">Receptor</keyword>
<organism evidence="8 9">
    <name type="scientific">Pontibacter burrus</name>
    <dbReference type="NCBI Taxonomy" id="2704466"/>
    <lineage>
        <taxon>Bacteria</taxon>
        <taxon>Pseudomonadati</taxon>
        <taxon>Bacteroidota</taxon>
        <taxon>Cytophagia</taxon>
        <taxon>Cytophagales</taxon>
        <taxon>Hymenobacteraceae</taxon>
        <taxon>Pontibacter</taxon>
    </lineage>
</organism>
<dbReference type="Pfam" id="PF07715">
    <property type="entry name" value="Plug"/>
    <property type="match status" value="1"/>
</dbReference>
<dbReference type="PANTHER" id="PTHR30069:SF40">
    <property type="entry name" value="TONB-DEPENDENT RECEPTOR NMB0964-RELATED"/>
    <property type="match status" value="1"/>
</dbReference>
<dbReference type="Proteomes" id="UP000474777">
    <property type="component" value="Unassembled WGS sequence"/>
</dbReference>
<proteinExistence type="predicted"/>
<evidence type="ECO:0000256" key="6">
    <source>
        <dbReference type="ARBA" id="ARBA00023237"/>
    </source>
</evidence>
<dbReference type="InterPro" id="IPR012910">
    <property type="entry name" value="Plug_dom"/>
</dbReference>
<dbReference type="GO" id="GO:0009279">
    <property type="term" value="C:cell outer membrane"/>
    <property type="evidence" value="ECO:0007669"/>
    <property type="project" value="UniProtKB-SubCell"/>
</dbReference>
<keyword evidence="4" id="KW-0812">Transmembrane</keyword>
<dbReference type="InterPro" id="IPR036942">
    <property type="entry name" value="Beta-barrel_TonB_sf"/>
</dbReference>